<evidence type="ECO:0000313" key="1">
    <source>
        <dbReference type="EMBL" id="PZR35505.1"/>
    </source>
</evidence>
<protein>
    <submittedName>
        <fullName evidence="1">Uncharacterized protein</fullName>
    </submittedName>
</protein>
<sequence length="64" mass="7028">MDPRIGKLAWLTIACACGHRVHWSRAVILTRAGEWMRPAQLRAALRCTVCGARGKGVTVDGRRA</sequence>
<comment type="caution">
    <text evidence="1">The sequence shown here is derived from an EMBL/GenBank/DDBJ whole genome shotgun (WGS) entry which is preliminary data.</text>
</comment>
<dbReference type="AlphaFoldDB" id="A0A2W5VJJ6"/>
<dbReference type="EMBL" id="QFQZ01000015">
    <property type="protein sequence ID" value="PZR35505.1"/>
    <property type="molecule type" value="Genomic_DNA"/>
</dbReference>
<reference evidence="1 2" key="1">
    <citation type="submission" date="2017-08" db="EMBL/GenBank/DDBJ databases">
        <title>Infants hospitalized years apart are colonized by the same room-sourced microbial strains.</title>
        <authorList>
            <person name="Brooks B."/>
            <person name="Olm M.R."/>
            <person name="Firek B.A."/>
            <person name="Baker R."/>
            <person name="Thomas B.C."/>
            <person name="Morowitz M.J."/>
            <person name="Banfield J.F."/>
        </authorList>
    </citation>
    <scope>NUCLEOTIDE SEQUENCE [LARGE SCALE GENOMIC DNA]</scope>
    <source>
        <strain evidence="1">S2_003_000_R2_4</strain>
    </source>
</reference>
<proteinExistence type="predicted"/>
<organism evidence="1 2">
    <name type="scientific">Caulobacter segnis</name>
    <dbReference type="NCBI Taxonomy" id="88688"/>
    <lineage>
        <taxon>Bacteria</taxon>
        <taxon>Pseudomonadati</taxon>
        <taxon>Pseudomonadota</taxon>
        <taxon>Alphaproteobacteria</taxon>
        <taxon>Caulobacterales</taxon>
        <taxon>Caulobacteraceae</taxon>
        <taxon>Caulobacter</taxon>
    </lineage>
</organism>
<dbReference type="Proteomes" id="UP000249393">
    <property type="component" value="Unassembled WGS sequence"/>
</dbReference>
<name>A0A2W5VJJ6_9CAUL</name>
<evidence type="ECO:0000313" key="2">
    <source>
        <dbReference type="Proteomes" id="UP000249393"/>
    </source>
</evidence>
<accession>A0A2W5VJJ6</accession>
<gene>
    <name evidence="1" type="ORF">DI526_07025</name>
</gene>